<sequence>METSPRSAGFSPARLDRITAHLERHYIEPGKIAGCQLLVARHGIPAYFRSFGFMDRERRRPMRDDTIFRIYSMTKPITSVALMQLFEEARFMLNDPVARYLPSWEHQRVWVSGDGDEMETKAPNRPVSFRHVLSHTAGLTYGATNHPVDKAYRRLGIQRGPGETLDTFVEKLGRAPLRYEPGERWMYSFATDVCGALVERISGRRLDAYFRERIFEPLGMTDTAFFVPPEKQERFAANYQRQPDKTLKLIDDPETSSYLREPSFLSGGGGLVGTTRDYLRFCEMLRRGGELDGARIISSRTLELMTRSHLPGGQDLTSLAIGAFSETANEGVGFGLGFAVTLDAARAGTLGEGDYYWGGAASTIFWVDPREDLVCIFMTQLMPSGTFNFRGQLKNLIYSAID</sequence>
<dbReference type="InterPro" id="IPR012338">
    <property type="entry name" value="Beta-lactam/transpept-like"/>
</dbReference>
<organism evidence="2 3">
    <name type="scientific">Tepidiforma thermophila (strain KCTC 52669 / CGMCC 1.13589 / G233)</name>
    <dbReference type="NCBI Taxonomy" id="2761530"/>
    <lineage>
        <taxon>Bacteria</taxon>
        <taxon>Bacillati</taxon>
        <taxon>Chloroflexota</taxon>
        <taxon>Tepidiformia</taxon>
        <taxon>Tepidiformales</taxon>
        <taxon>Tepidiformaceae</taxon>
        <taxon>Tepidiforma</taxon>
    </lineage>
</organism>
<feature type="domain" description="Beta-lactamase-related" evidence="1">
    <location>
        <begin position="21"/>
        <end position="385"/>
    </location>
</feature>
<dbReference type="Gene3D" id="3.40.710.10">
    <property type="entry name" value="DD-peptidase/beta-lactamase superfamily"/>
    <property type="match status" value="1"/>
</dbReference>
<evidence type="ECO:0000259" key="1">
    <source>
        <dbReference type="Pfam" id="PF00144"/>
    </source>
</evidence>
<dbReference type="Proteomes" id="UP000223071">
    <property type="component" value="Unassembled WGS sequence"/>
</dbReference>
<accession>A0A2A9HE92</accession>
<evidence type="ECO:0000313" key="2">
    <source>
        <dbReference type="EMBL" id="PFG73461.1"/>
    </source>
</evidence>
<dbReference type="SUPFAM" id="SSF56601">
    <property type="entry name" value="beta-lactamase/transpeptidase-like"/>
    <property type="match status" value="1"/>
</dbReference>
<proteinExistence type="predicted"/>
<dbReference type="PANTHER" id="PTHR43283:SF3">
    <property type="entry name" value="BETA-LACTAMASE FAMILY PROTEIN (AFU_ORTHOLOGUE AFUA_5G07500)"/>
    <property type="match status" value="1"/>
</dbReference>
<dbReference type="EMBL" id="PDJQ01000001">
    <property type="protein sequence ID" value="PFG73461.1"/>
    <property type="molecule type" value="Genomic_DNA"/>
</dbReference>
<dbReference type="AlphaFoldDB" id="A0A2A9HE92"/>
<keyword evidence="3" id="KW-1185">Reference proteome</keyword>
<name>A0A2A9HE92_TEPT2</name>
<dbReference type="RefSeq" id="WP_278286769.1">
    <property type="nucleotide sequence ID" value="NZ_PDJQ01000001.1"/>
</dbReference>
<dbReference type="PANTHER" id="PTHR43283">
    <property type="entry name" value="BETA-LACTAMASE-RELATED"/>
    <property type="match status" value="1"/>
</dbReference>
<protein>
    <submittedName>
        <fullName evidence="2">CubicO group peptidase (Beta-lactamase class C family)</fullName>
    </submittedName>
</protein>
<reference evidence="2 3" key="1">
    <citation type="submission" date="2017-09" db="EMBL/GenBank/DDBJ databases">
        <title>Sequencing the genomes of two abundant thermophiles in Great Basin hot springs: Thermocrinis jamiesonii and novel Chloroflexi Thermoflexus hugenholtzii.</title>
        <authorList>
            <person name="Hedlund B."/>
        </authorList>
    </citation>
    <scope>NUCLEOTIDE SEQUENCE [LARGE SCALE GENOMIC DNA]</scope>
    <source>
        <strain evidence="2 3">G233</strain>
    </source>
</reference>
<dbReference type="InterPro" id="IPR001466">
    <property type="entry name" value="Beta-lactam-related"/>
</dbReference>
<gene>
    <name evidence="2" type="ORF">A9A59_0658</name>
</gene>
<evidence type="ECO:0000313" key="3">
    <source>
        <dbReference type="Proteomes" id="UP000223071"/>
    </source>
</evidence>
<dbReference type="Pfam" id="PF00144">
    <property type="entry name" value="Beta-lactamase"/>
    <property type="match status" value="1"/>
</dbReference>
<comment type="caution">
    <text evidence="2">The sequence shown here is derived from an EMBL/GenBank/DDBJ whole genome shotgun (WGS) entry which is preliminary data.</text>
</comment>
<dbReference type="InterPro" id="IPR050789">
    <property type="entry name" value="Diverse_Enzym_Activities"/>
</dbReference>